<dbReference type="Proteomes" id="UP000001396">
    <property type="component" value="Unassembled WGS sequence"/>
</dbReference>
<accession>D3BVI1</accession>
<feature type="compositionally biased region" description="Basic and acidic residues" evidence="2">
    <location>
        <begin position="968"/>
        <end position="984"/>
    </location>
</feature>
<dbReference type="RefSeq" id="XP_020426738.1">
    <property type="nucleotide sequence ID" value="XM_020582322.1"/>
</dbReference>
<dbReference type="AlphaFoldDB" id="D3BVI1"/>
<evidence type="ECO:0000256" key="1">
    <source>
        <dbReference type="SAM" id="Coils"/>
    </source>
</evidence>
<feature type="compositionally biased region" description="Low complexity" evidence="2">
    <location>
        <begin position="942"/>
        <end position="964"/>
    </location>
</feature>
<feature type="region of interest" description="Disordered" evidence="2">
    <location>
        <begin position="68"/>
        <end position="94"/>
    </location>
</feature>
<feature type="region of interest" description="Disordered" evidence="2">
    <location>
        <begin position="942"/>
        <end position="984"/>
    </location>
</feature>
<evidence type="ECO:0000313" key="3">
    <source>
        <dbReference type="EMBL" id="EFA74604.1"/>
    </source>
</evidence>
<keyword evidence="4" id="KW-1185">Reference proteome</keyword>
<feature type="coiled-coil region" evidence="1">
    <location>
        <begin position="721"/>
        <end position="748"/>
    </location>
</feature>
<feature type="coiled-coil region" evidence="1">
    <location>
        <begin position="334"/>
        <end position="375"/>
    </location>
</feature>
<feature type="compositionally biased region" description="Acidic residues" evidence="2">
    <location>
        <begin position="68"/>
        <end position="78"/>
    </location>
</feature>
<protein>
    <submittedName>
        <fullName evidence="3">Uncharacterized protein</fullName>
    </submittedName>
</protein>
<dbReference type="EMBL" id="ADBJ01000062">
    <property type="protein sequence ID" value="EFA74604.1"/>
    <property type="molecule type" value="Genomic_DNA"/>
</dbReference>
<name>D3BVI1_HETP5</name>
<proteinExistence type="predicted"/>
<keyword evidence="1" id="KW-0175">Coiled coil</keyword>
<reference evidence="3 4" key="1">
    <citation type="journal article" date="2011" name="Genome Res.">
        <title>Phylogeny-wide analysis of social amoeba genomes highlights ancient origins for complex intercellular communication.</title>
        <authorList>
            <person name="Heidel A.J."/>
            <person name="Lawal H.M."/>
            <person name="Felder M."/>
            <person name="Schilde C."/>
            <person name="Helps N.R."/>
            <person name="Tunggal B."/>
            <person name="Rivero F."/>
            <person name="John U."/>
            <person name="Schleicher M."/>
            <person name="Eichinger L."/>
            <person name="Platzer M."/>
            <person name="Noegel A.A."/>
            <person name="Schaap P."/>
            <person name="Gloeckner G."/>
        </authorList>
    </citation>
    <scope>NUCLEOTIDE SEQUENCE [LARGE SCALE GENOMIC DNA]</scope>
    <source>
        <strain evidence="4">ATCC 26659 / Pp 5 / PN500</strain>
    </source>
</reference>
<evidence type="ECO:0000313" key="4">
    <source>
        <dbReference type="Proteomes" id="UP000001396"/>
    </source>
</evidence>
<gene>
    <name evidence="3" type="ORF">PPL_11572</name>
</gene>
<feature type="region of interest" description="Disordered" evidence="2">
    <location>
        <begin position="689"/>
        <end position="710"/>
    </location>
</feature>
<dbReference type="GeneID" id="31367040"/>
<organism evidence="3 4">
    <name type="scientific">Heterostelium pallidum (strain ATCC 26659 / Pp 5 / PN500)</name>
    <name type="common">Cellular slime mold</name>
    <name type="synonym">Polysphondylium pallidum</name>
    <dbReference type="NCBI Taxonomy" id="670386"/>
    <lineage>
        <taxon>Eukaryota</taxon>
        <taxon>Amoebozoa</taxon>
        <taxon>Evosea</taxon>
        <taxon>Eumycetozoa</taxon>
        <taxon>Dictyostelia</taxon>
        <taxon>Acytosteliales</taxon>
        <taxon>Acytosteliaceae</taxon>
        <taxon>Heterostelium</taxon>
    </lineage>
</organism>
<comment type="caution">
    <text evidence="3">The sequence shown here is derived from an EMBL/GenBank/DDBJ whole genome shotgun (WGS) entry which is preliminary data.</text>
</comment>
<dbReference type="OMA" id="EYPVVCS"/>
<evidence type="ECO:0000256" key="2">
    <source>
        <dbReference type="SAM" id="MobiDB-lite"/>
    </source>
</evidence>
<feature type="coiled-coil region" evidence="1">
    <location>
        <begin position="276"/>
        <end position="310"/>
    </location>
</feature>
<dbReference type="InParanoid" id="D3BVI1"/>
<sequence length="984" mass="113002">MKANNFFQTFKVEVLNGMQELPLGFRTMLAEGVPSTHPPRPRGKVATIYSPIDRYARDFAREYPEIGYLEEDDPDEGESLSPADDLTLSKRVQRRNARDQKDYYSAVNEDDDLSPEDLELELSQDSFNFANFKIAAMKKGLSEEQAHHQAIRDIFNSLEQREIELNLIRQQANAIGIPSFDPQQHLSYLTSLYKTVSNRREEFVFMMHRDELEESLRLKKYYGETAPVTFDQVSHFSPEEYDLFIAEHPEYKELLAQPIKVSKDSTDAEIKDSLAMEKAKKEKKAAAIAAAAAEKTRREAAAKAEQVELTEESTPEERITYYKERGIPLPKDGIEFQEEELDALIEDNGEALKRVEAYRKLLETLEEEELEALNAQAGFDLLDELDEMSIELQMEIGKELLETVPIEEEDGVVEPTNEYGNKLSDYHLAPEEDLLGDKIRAYCKEKGIDSIHMFDRPDYDEESLDFMFGDKPEVDRYDADGDADEASPSQFSKEVDSFNEKLNEMENEKWIKLDKNEFIQKVFKDNRSPFADLSVTEDGTIVKATKDDPRELFKNNYADSLWSESTNIEYPVVCSREAINQLNDKKQISPELAKYFNIEASPEQTAATEAKLQQYYESDLANLDTFNELNRFQEVPPTTYKAVLNVNKFNEAFEKTLDQAVNTLYVDPEQASTKIKSSAEVDDIDVEDAAPQGVDSNGNNSTAVTDAAASNNSETRNLLLMLKASNELDNTNEKINQISQLFEFKENEQIKSLLAEKDQLFGNKEPTVEDYLQMDEATFARISSRVSQIDSQIKQLQAVATLKENLATRYSDRYRRQKVAAIDRIRGLQRRQVELEKRLNRIEHATPELHRLVTSQQVESPLDRAAEALFEGIASVDSQRARTNIIEQHALPVSQQLIQSVWPTIDLETKKRILSQFKQQKLQQQKEQQQEQQPTDDFWYLQQQQQENNTNETNSNTNNNNNTSADQYDPKNYKNLKDLFTKQQ</sequence>
<feature type="compositionally biased region" description="Polar residues" evidence="2">
    <location>
        <begin position="694"/>
        <end position="710"/>
    </location>
</feature>